<evidence type="ECO:0000256" key="3">
    <source>
        <dbReference type="ARBA" id="ARBA00022989"/>
    </source>
</evidence>
<evidence type="ECO:0000256" key="1">
    <source>
        <dbReference type="ARBA" id="ARBA00004167"/>
    </source>
</evidence>
<keyword evidence="5" id="KW-1185">Reference proteome</keyword>
<gene>
    <name evidence="4" type="ORF">CSR02_09610</name>
</gene>
<sequence length="377" mass="44769">MENMPKKYKYSIICCARWESNYIGEWLSYYKEIGFDHIYVYCNDDDPTEFFDRINEAGLPKGFLTVKYFPEKGKQHEMYLDALTVAREESEWISFFDIDEFLDLKSFANISDYMNIQKGDVDCVYFNWLQFKTSGFISRPYGSVLRNYVYRDKYLNNHTKYICKASYLTEERIKKSNASLHHSFHHFLSKSGWPDIKIVNSLGDDWSEYAENFPHTANHLLNNTDQALLLEAPHIKHYHLRSAEDLIIRYFRSIDGDFSGQKIYFQEFIEKNKDYSLIDKGEVFDDSLKKFAEKRKLFFHVPTRDEEKRIVIAETPLWKSEIVLDFSNNSVSHLEHNTKGKFSFHDQLLLVYWDEYPLEIFIKNGDVFKSSAMLSEK</sequence>
<proteinExistence type="predicted"/>
<dbReference type="SUPFAM" id="SSF53448">
    <property type="entry name" value="Nucleotide-diphospho-sugar transferases"/>
    <property type="match status" value="1"/>
</dbReference>
<reference evidence="4 5" key="1">
    <citation type="submission" date="2017-10" db="EMBL/GenBank/DDBJ databases">
        <title>Genomic analysis of the genus Acetobacter.</title>
        <authorList>
            <person name="Kim K.H."/>
            <person name="Chun B.H."/>
            <person name="Son A.R."/>
            <person name="Jeon C.O."/>
        </authorList>
    </citation>
    <scope>NUCLEOTIDE SEQUENCE [LARGE SCALE GENOMIC DNA]</scope>
    <source>
        <strain evidence="4 5">LHT 2458</strain>
    </source>
</reference>
<dbReference type="GO" id="GO:0016757">
    <property type="term" value="F:glycosyltransferase activity"/>
    <property type="evidence" value="ECO:0007669"/>
    <property type="project" value="TreeGrafter"/>
</dbReference>
<dbReference type="GO" id="GO:0005737">
    <property type="term" value="C:cytoplasm"/>
    <property type="evidence" value="ECO:0007669"/>
    <property type="project" value="TreeGrafter"/>
</dbReference>
<dbReference type="Pfam" id="PF13704">
    <property type="entry name" value="Glyco_tranf_2_4"/>
    <property type="match status" value="1"/>
</dbReference>
<evidence type="ECO:0000313" key="4">
    <source>
        <dbReference type="EMBL" id="PHY93753.1"/>
    </source>
</evidence>
<dbReference type="InterPro" id="IPR029044">
    <property type="entry name" value="Nucleotide-diphossugar_trans"/>
</dbReference>
<name>A0A2G4RB12_9PROT</name>
<evidence type="ECO:0000256" key="2">
    <source>
        <dbReference type="ARBA" id="ARBA00022692"/>
    </source>
</evidence>
<dbReference type="EMBL" id="PEBQ01000141">
    <property type="protein sequence ID" value="PHY93753.1"/>
    <property type="molecule type" value="Genomic_DNA"/>
</dbReference>
<dbReference type="PANTHER" id="PTHR21461">
    <property type="entry name" value="GLYCOSYLTRANSFERASE FAMILY 92 PROTEIN"/>
    <property type="match status" value="1"/>
</dbReference>
<dbReference type="OrthoDB" id="1997677at2"/>
<evidence type="ECO:0000313" key="5">
    <source>
        <dbReference type="Proteomes" id="UP000228751"/>
    </source>
</evidence>
<dbReference type="AlphaFoldDB" id="A0A2G4RB12"/>
<comment type="subcellular location">
    <subcellularLocation>
        <location evidence="1">Membrane</location>
        <topology evidence="1">Single-pass membrane protein</topology>
    </subcellularLocation>
</comment>
<accession>A0A2G4RB12</accession>
<dbReference type="Proteomes" id="UP000228751">
    <property type="component" value="Unassembled WGS sequence"/>
</dbReference>
<organism evidence="4 5">
    <name type="scientific">Acetobacter pomorum</name>
    <dbReference type="NCBI Taxonomy" id="65959"/>
    <lineage>
        <taxon>Bacteria</taxon>
        <taxon>Pseudomonadati</taxon>
        <taxon>Pseudomonadota</taxon>
        <taxon>Alphaproteobacteria</taxon>
        <taxon>Acetobacterales</taxon>
        <taxon>Acetobacteraceae</taxon>
        <taxon>Acetobacter</taxon>
    </lineage>
</organism>
<dbReference type="GO" id="GO:0016020">
    <property type="term" value="C:membrane"/>
    <property type="evidence" value="ECO:0007669"/>
    <property type="project" value="UniProtKB-SubCell"/>
</dbReference>
<protein>
    <recommendedName>
        <fullName evidence="6">Glycosyl transferase family 2</fullName>
    </recommendedName>
</protein>
<keyword evidence="3" id="KW-0472">Membrane</keyword>
<dbReference type="PANTHER" id="PTHR21461:SF69">
    <property type="entry name" value="GLYCOSYLTRANSFERASE FAMILY 92 PROTEIN"/>
    <property type="match status" value="1"/>
</dbReference>
<evidence type="ECO:0008006" key="6">
    <source>
        <dbReference type="Google" id="ProtNLM"/>
    </source>
</evidence>
<keyword evidence="2" id="KW-0812">Transmembrane</keyword>
<comment type="caution">
    <text evidence="4">The sequence shown here is derived from an EMBL/GenBank/DDBJ whole genome shotgun (WGS) entry which is preliminary data.</text>
</comment>
<keyword evidence="3" id="KW-1133">Transmembrane helix</keyword>